<proteinExistence type="predicted"/>
<dbReference type="OrthoDB" id="6624805at2759"/>
<dbReference type="Pfam" id="PF05699">
    <property type="entry name" value="Dimer_Tnp_hAT"/>
    <property type="match status" value="1"/>
</dbReference>
<protein>
    <recommendedName>
        <fullName evidence="1">HAT C-terminal dimerisation domain-containing protein</fullName>
    </recommendedName>
</protein>
<dbReference type="RefSeq" id="XP_008190247.1">
    <property type="nucleotide sequence ID" value="XM_008192025.1"/>
</dbReference>
<keyword evidence="3" id="KW-1185">Reference proteome</keyword>
<accession>A0A8R2FE41</accession>
<dbReference type="AlphaFoldDB" id="A0A8R2FE41"/>
<reference evidence="3" key="1">
    <citation type="submission" date="2010-06" db="EMBL/GenBank/DDBJ databases">
        <authorList>
            <person name="Jiang H."/>
            <person name="Abraham K."/>
            <person name="Ali S."/>
            <person name="Alsbrooks S.L."/>
            <person name="Anim B.N."/>
            <person name="Anosike U.S."/>
            <person name="Attaway T."/>
            <person name="Bandaranaike D.P."/>
            <person name="Battles P.K."/>
            <person name="Bell S.N."/>
            <person name="Bell A.V."/>
            <person name="Beltran B."/>
            <person name="Bickham C."/>
            <person name="Bustamante Y."/>
            <person name="Caleb T."/>
            <person name="Canada A."/>
            <person name="Cardenas V."/>
            <person name="Carter K."/>
            <person name="Chacko J."/>
            <person name="Chandrabose M.N."/>
            <person name="Chavez D."/>
            <person name="Chavez A."/>
            <person name="Chen L."/>
            <person name="Chu H.-S."/>
            <person name="Claassen K.J."/>
            <person name="Cockrell R."/>
            <person name="Collins M."/>
            <person name="Cooper J.A."/>
            <person name="Cree A."/>
            <person name="Curry S.M."/>
            <person name="Da Y."/>
            <person name="Dao M.D."/>
            <person name="Das B."/>
            <person name="Davila M.-L."/>
            <person name="Davy-Carroll L."/>
            <person name="Denson S."/>
            <person name="Dinh H."/>
            <person name="Ebong V.E."/>
            <person name="Edwards J.R."/>
            <person name="Egan A."/>
            <person name="El-Daye J."/>
            <person name="Escobedo L."/>
            <person name="Fernandez S."/>
            <person name="Fernando P.R."/>
            <person name="Flagg N."/>
            <person name="Forbes L.D."/>
            <person name="Fowler R.G."/>
            <person name="Fu Q."/>
            <person name="Gabisi R.A."/>
            <person name="Ganer J."/>
            <person name="Garbino Pronczuk A."/>
            <person name="Garcia R.M."/>
            <person name="Garner T."/>
            <person name="Garrett T.E."/>
            <person name="Gonzalez D.A."/>
            <person name="Hamid H."/>
            <person name="Hawkins E.S."/>
            <person name="Hirani K."/>
            <person name="Hogues M.E."/>
            <person name="Hollins B."/>
            <person name="Hsiao C.-H."/>
            <person name="Jabil R."/>
            <person name="James M.L."/>
            <person name="Jhangiani S.N."/>
            <person name="Johnson B."/>
            <person name="Johnson Q."/>
            <person name="Joshi V."/>
            <person name="Kalu J.B."/>
            <person name="Kam C."/>
            <person name="Kashfia A."/>
            <person name="Keebler J."/>
            <person name="Kisamo H."/>
            <person name="Kovar C.L."/>
            <person name="Lago L.A."/>
            <person name="Lai C.-Y."/>
            <person name="Laidlaw J."/>
            <person name="Lara F."/>
            <person name="Le T.-K."/>
            <person name="Lee S.L."/>
            <person name="Legall F.H."/>
            <person name="Lemon S.J."/>
            <person name="Lewis L.R."/>
            <person name="Li B."/>
            <person name="Liu Y."/>
            <person name="Liu Y.-S."/>
            <person name="Lopez J."/>
            <person name="Lozado R.J."/>
            <person name="Lu J."/>
            <person name="Madu R.C."/>
            <person name="Maheshwari M."/>
            <person name="Maheshwari R."/>
            <person name="Malloy K."/>
            <person name="Martinez E."/>
            <person name="Mathew T."/>
            <person name="Mercado I.C."/>
            <person name="Mercado C."/>
            <person name="Meyer B."/>
            <person name="Montgomery K."/>
            <person name="Morgan M.B."/>
            <person name="Munidasa M."/>
            <person name="Nazareth L.V."/>
            <person name="Nelson J."/>
            <person name="Ng B.M."/>
            <person name="Nguyen N.B."/>
            <person name="Nguyen P.Q."/>
            <person name="Nguyen T."/>
            <person name="Obregon M."/>
            <person name="Okwuonu G.O."/>
            <person name="Onwere C.G."/>
            <person name="Orozco G."/>
            <person name="Parra A."/>
            <person name="Patel S."/>
            <person name="Patil S."/>
            <person name="Perez A."/>
            <person name="Perez Y."/>
            <person name="Pham C."/>
            <person name="Primus E.L."/>
            <person name="Pu L.-L."/>
            <person name="Puazo M."/>
            <person name="Qin X."/>
            <person name="Quiroz J.B."/>
            <person name="Reese J."/>
            <person name="Richards S."/>
            <person name="Rives C.M."/>
            <person name="Robberts R."/>
            <person name="Ruiz S.J."/>
            <person name="Ruiz M.J."/>
            <person name="Santibanez J."/>
            <person name="Schneider B.W."/>
            <person name="Sisson I."/>
            <person name="Smith M."/>
            <person name="Sodergren E."/>
            <person name="Song X.-Z."/>
            <person name="Song B.B."/>
            <person name="Summersgill H."/>
            <person name="Thelus R."/>
            <person name="Thornton R.D."/>
            <person name="Trejos Z.Y."/>
            <person name="Usmani K."/>
            <person name="Vattathil S."/>
            <person name="Villasana D."/>
            <person name="Walker D.L."/>
            <person name="Wang S."/>
            <person name="Wang K."/>
            <person name="White C.S."/>
            <person name="Williams A.C."/>
            <person name="Williamson J."/>
            <person name="Wilson K."/>
            <person name="Woghiren I.O."/>
            <person name="Woodworth J.R."/>
            <person name="Worley K.C."/>
            <person name="Wright R.A."/>
            <person name="Wu W."/>
            <person name="Young L."/>
            <person name="Zhang L."/>
            <person name="Zhang J."/>
            <person name="Zhu Y."/>
            <person name="Muzny D.M."/>
            <person name="Weinstock G."/>
            <person name="Gibbs R.A."/>
        </authorList>
    </citation>
    <scope>NUCLEOTIDE SEQUENCE [LARGE SCALE GENOMIC DNA]</scope>
    <source>
        <strain evidence="3">LSR1</strain>
    </source>
</reference>
<dbReference type="PANTHER" id="PTHR45749">
    <property type="match status" value="1"/>
</dbReference>
<sequence length="548" mass="62460">MIMLLSKYDAVLNEHLNTIISKSENNHLKGSKGRGNFVTFLSHYSIDSITSTISLVIKQIISEQISTAGMFSVLIDTTQDVSVMDQCSIIVRYVFNGKINEKLIGVKCCTESTGKGMMELLQSAMNEVNIDTSKCIGNATDGAANMQGAYNGFTSWLSRVAPEQIHVWCFSHILNLVICDATKNPVMVGNFFSLINGCAVFFKESYKRMNIWRNISENNNENIRHKRLQQIGDTRWTSKQTALNRIFGMCGMYDEAMYPDLIIALSKICSKESFTPDIRTKASNLLKALLKYETILIAHIFMKIFSITGPLSRYLQTSGLDILKCIQMVEVSLNELRKSQRSMELTKNMCIEFISKMNDTISTRINESNEDLEIEEIQSQFEVKRISRKKKIAIYEAADDTILNVEKKFTVDVYNRKSVDDEYTEELYINSDTENEDEDISKPCKTCKNCSICCYNALIKYNLYSNAYPTLSIAYQYLLTLPVTQVACERSFSTLKYLKNRLRNSMTTEHLESFMLMAIEKQILYSLDNDMIINKVGEKSKLLSKLLS</sequence>
<evidence type="ECO:0000313" key="3">
    <source>
        <dbReference type="Proteomes" id="UP000007819"/>
    </source>
</evidence>
<dbReference type="InterPro" id="IPR012337">
    <property type="entry name" value="RNaseH-like_sf"/>
</dbReference>
<dbReference type="InterPro" id="IPR008906">
    <property type="entry name" value="HATC_C_dom"/>
</dbReference>
<dbReference type="EnsemblMetazoa" id="XM_008192025.1">
    <property type="protein sequence ID" value="XP_008190247.1"/>
    <property type="gene ID" value="LOC103312028"/>
</dbReference>
<evidence type="ECO:0000259" key="1">
    <source>
        <dbReference type="Pfam" id="PF05699"/>
    </source>
</evidence>
<organism evidence="2 3">
    <name type="scientific">Acyrthosiphon pisum</name>
    <name type="common">Pea aphid</name>
    <dbReference type="NCBI Taxonomy" id="7029"/>
    <lineage>
        <taxon>Eukaryota</taxon>
        <taxon>Metazoa</taxon>
        <taxon>Ecdysozoa</taxon>
        <taxon>Arthropoda</taxon>
        <taxon>Hexapoda</taxon>
        <taxon>Insecta</taxon>
        <taxon>Pterygota</taxon>
        <taxon>Neoptera</taxon>
        <taxon>Paraneoptera</taxon>
        <taxon>Hemiptera</taxon>
        <taxon>Sternorrhyncha</taxon>
        <taxon>Aphidomorpha</taxon>
        <taxon>Aphidoidea</taxon>
        <taxon>Aphididae</taxon>
        <taxon>Macrosiphini</taxon>
        <taxon>Acyrthosiphon</taxon>
    </lineage>
</organism>
<dbReference type="GO" id="GO:0046983">
    <property type="term" value="F:protein dimerization activity"/>
    <property type="evidence" value="ECO:0007669"/>
    <property type="project" value="InterPro"/>
</dbReference>
<name>A0A8R2FE41_ACYPI</name>
<dbReference type="SUPFAM" id="SSF53098">
    <property type="entry name" value="Ribonuclease H-like"/>
    <property type="match status" value="1"/>
</dbReference>
<dbReference type="Proteomes" id="UP000007819">
    <property type="component" value="Chromosome A2"/>
</dbReference>
<reference evidence="2" key="2">
    <citation type="submission" date="2022-06" db="UniProtKB">
        <authorList>
            <consortium name="EnsemblMetazoa"/>
        </authorList>
    </citation>
    <scope>IDENTIFICATION</scope>
</reference>
<evidence type="ECO:0000313" key="2">
    <source>
        <dbReference type="EnsemblMetazoa" id="XP_008190247.1"/>
    </source>
</evidence>
<dbReference type="GeneID" id="103312028"/>
<feature type="domain" description="HAT C-terminal dimerisation" evidence="1">
    <location>
        <begin position="459"/>
        <end position="516"/>
    </location>
</feature>
<dbReference type="PANTHER" id="PTHR45749:SF21">
    <property type="entry name" value="DUF4371 DOMAIN-CONTAINING PROTEIN"/>
    <property type="match status" value="1"/>
</dbReference>
<dbReference type="KEGG" id="api:103312028"/>